<reference evidence="4" key="2">
    <citation type="submission" date="2025-04" db="UniProtKB">
        <authorList>
            <consortium name="RefSeq"/>
        </authorList>
    </citation>
    <scope>IDENTIFICATION</scope>
    <source>
        <strain evidence="4">Aabys</strain>
    </source>
</reference>
<keyword evidence="3" id="KW-1185">Reference proteome</keyword>
<evidence type="ECO:0000259" key="1">
    <source>
        <dbReference type="PROSITE" id="PS50003"/>
    </source>
</evidence>
<name>A0A1I8NH22_MUSDO</name>
<accession>A0A1I8NH22</accession>
<evidence type="ECO:0000313" key="3">
    <source>
        <dbReference type="Proteomes" id="UP001652621"/>
    </source>
</evidence>
<evidence type="ECO:0000313" key="2">
    <source>
        <dbReference type="EnsemblMetazoa" id="MDOA015077-PA"/>
    </source>
</evidence>
<dbReference type="RefSeq" id="XP_005189177.1">
    <property type="nucleotide sequence ID" value="XM_005189120.3"/>
</dbReference>
<dbReference type="KEGG" id="mde:101891201"/>
<evidence type="ECO:0000313" key="4">
    <source>
        <dbReference type="RefSeq" id="XP_005189177.1"/>
    </source>
</evidence>
<dbReference type="InterPro" id="IPR001849">
    <property type="entry name" value="PH_domain"/>
</dbReference>
<reference evidence="2" key="1">
    <citation type="submission" date="2020-05" db="UniProtKB">
        <authorList>
            <consortium name="EnsemblMetazoa"/>
        </authorList>
    </citation>
    <scope>IDENTIFICATION</scope>
    <source>
        <strain evidence="2">Aabys</strain>
    </source>
</reference>
<dbReference type="Proteomes" id="UP001652621">
    <property type="component" value="Unplaced"/>
</dbReference>
<organism evidence="2">
    <name type="scientific">Musca domestica</name>
    <name type="common">House fly</name>
    <dbReference type="NCBI Taxonomy" id="7370"/>
    <lineage>
        <taxon>Eukaryota</taxon>
        <taxon>Metazoa</taxon>
        <taxon>Ecdysozoa</taxon>
        <taxon>Arthropoda</taxon>
        <taxon>Hexapoda</taxon>
        <taxon>Insecta</taxon>
        <taxon>Pterygota</taxon>
        <taxon>Neoptera</taxon>
        <taxon>Endopterygota</taxon>
        <taxon>Diptera</taxon>
        <taxon>Brachycera</taxon>
        <taxon>Muscomorpha</taxon>
        <taxon>Muscoidea</taxon>
        <taxon>Muscidae</taxon>
        <taxon>Musca</taxon>
    </lineage>
</organism>
<feature type="domain" description="PH" evidence="1">
    <location>
        <begin position="1"/>
        <end position="83"/>
    </location>
</feature>
<gene>
    <name evidence="2" type="primary">101891201</name>
    <name evidence="4" type="synonym">LOC101891201</name>
</gene>
<dbReference type="OrthoDB" id="7934209at2759"/>
<dbReference type="STRING" id="7370.A0A1I8NH22"/>
<protein>
    <submittedName>
        <fullName evidence="4">Uncharacterized protein LOC101891201</fullName>
    </submittedName>
</protein>
<dbReference type="VEuPathDB" id="VectorBase:MDOA015077"/>
<dbReference type="AlphaFoldDB" id="A0A1I8NH22"/>
<dbReference type="PROSITE" id="PS50003">
    <property type="entry name" value="PH_DOMAIN"/>
    <property type="match status" value="1"/>
</dbReference>
<dbReference type="EnsemblMetazoa" id="MDOA015077-RA">
    <property type="protein sequence ID" value="MDOA015077-PA"/>
    <property type="gene ID" value="MDOA015077"/>
</dbReference>
<dbReference type="eggNOG" id="ENOG502T8J7">
    <property type="taxonomic scope" value="Eukaryota"/>
</dbReference>
<sequence length="177" mass="21007">MDNNDIPIITDTEAETSIEQDPEEKIATIASNATQNITKSLFNLTLENFEDEEEQNSLEFKAYESRLHQEMKDWKTLLRQTYSDLKKAKQKHPIIDKSVLSHEKIKYLEKAPCLQNFIRESLDFRHQAYIFLELDYADTMDMIRNLEDQCEHRLNQVMAEKIRENLASFSKNRTRQF</sequence>
<proteinExistence type="predicted"/>
<dbReference type="VEuPathDB" id="VectorBase:MDOMA2_000057"/>